<keyword evidence="3" id="KW-1185">Reference proteome</keyword>
<dbReference type="OrthoDB" id="3176171at2759"/>
<evidence type="ECO:0000313" key="2">
    <source>
        <dbReference type="EMBL" id="RNA43583.1"/>
    </source>
</evidence>
<dbReference type="EMBL" id="REGN01000209">
    <property type="protein sequence ID" value="RNA43583.1"/>
    <property type="molecule type" value="Genomic_DNA"/>
</dbReference>
<dbReference type="SMART" id="SM00233">
    <property type="entry name" value="PH"/>
    <property type="match status" value="1"/>
</dbReference>
<dbReference type="InterPro" id="IPR011993">
    <property type="entry name" value="PH-like_dom_sf"/>
</dbReference>
<gene>
    <name evidence="2" type="ORF">BpHYR1_048999</name>
</gene>
<name>A0A3M7T688_BRAPC</name>
<organism evidence="2 3">
    <name type="scientific">Brachionus plicatilis</name>
    <name type="common">Marine rotifer</name>
    <name type="synonym">Brachionus muelleri</name>
    <dbReference type="NCBI Taxonomy" id="10195"/>
    <lineage>
        <taxon>Eukaryota</taxon>
        <taxon>Metazoa</taxon>
        <taxon>Spiralia</taxon>
        <taxon>Gnathifera</taxon>
        <taxon>Rotifera</taxon>
        <taxon>Eurotatoria</taxon>
        <taxon>Monogononta</taxon>
        <taxon>Pseudotrocha</taxon>
        <taxon>Ploima</taxon>
        <taxon>Brachionidae</taxon>
        <taxon>Brachionus</taxon>
    </lineage>
</organism>
<evidence type="ECO:0000313" key="3">
    <source>
        <dbReference type="Proteomes" id="UP000276133"/>
    </source>
</evidence>
<evidence type="ECO:0000259" key="1">
    <source>
        <dbReference type="PROSITE" id="PS50003"/>
    </source>
</evidence>
<reference evidence="2 3" key="1">
    <citation type="journal article" date="2018" name="Sci. Rep.">
        <title>Genomic signatures of local adaptation to the degree of environmental predictability in rotifers.</title>
        <authorList>
            <person name="Franch-Gras L."/>
            <person name="Hahn C."/>
            <person name="Garcia-Roger E.M."/>
            <person name="Carmona M.J."/>
            <person name="Serra M."/>
            <person name="Gomez A."/>
        </authorList>
    </citation>
    <scope>NUCLEOTIDE SEQUENCE [LARGE SCALE GENOMIC DNA]</scope>
    <source>
        <strain evidence="2">HYR1</strain>
    </source>
</reference>
<dbReference type="InterPro" id="IPR001849">
    <property type="entry name" value="PH_domain"/>
</dbReference>
<dbReference type="InterPro" id="IPR049780">
    <property type="entry name" value="PH_KIFIA_KIFIB"/>
</dbReference>
<sequence>VSNDGSDYISKRNESNVENLFTPDRNDYPSPINLNRLTPYSSIKTSSSSMDICRYKNYIAFLLHKNNIRRKKILRNQHLCFNTNCNCKTVRRDLNFDFLNFEPTISKSRSMESLMSLTHVEEAEFEHGTACQNPSRRLSPSRSRAKYIAEIEEVRINPIVSKKGYLNFLEEKSIGWSKRFVTIRRPHVFIYNNERDPLERGLINLSSSQIVYNEEQIEMLQNQNTLSVTSKHRGFLMQTLTDKEIFEWLYALNPLLAGEIRSKLARRKQMAQSTPK</sequence>
<dbReference type="Pfam" id="PF00169">
    <property type="entry name" value="PH"/>
    <property type="match status" value="1"/>
</dbReference>
<dbReference type="FunFam" id="2.30.29.30:FF:000023">
    <property type="entry name" value="Kinesin family member 1B"/>
    <property type="match status" value="1"/>
</dbReference>
<feature type="non-terminal residue" evidence="2">
    <location>
        <position position="1"/>
    </location>
</feature>
<dbReference type="SUPFAM" id="SSF50729">
    <property type="entry name" value="PH domain-like"/>
    <property type="match status" value="1"/>
</dbReference>
<dbReference type="PROSITE" id="PS50003">
    <property type="entry name" value="PH_DOMAIN"/>
    <property type="match status" value="1"/>
</dbReference>
<comment type="caution">
    <text evidence="2">The sequence shown here is derived from an EMBL/GenBank/DDBJ whole genome shotgun (WGS) entry which is preliminary data.</text>
</comment>
<proteinExistence type="predicted"/>
<dbReference type="AlphaFoldDB" id="A0A3M7T688"/>
<dbReference type="CDD" id="cd01233">
    <property type="entry name" value="PH_KIFIA_KIFIB"/>
    <property type="match status" value="1"/>
</dbReference>
<feature type="domain" description="PH" evidence="1">
    <location>
        <begin position="159"/>
        <end position="257"/>
    </location>
</feature>
<dbReference type="STRING" id="10195.A0A3M7T688"/>
<dbReference type="Gene3D" id="2.30.29.30">
    <property type="entry name" value="Pleckstrin-homology domain (PH domain)/Phosphotyrosine-binding domain (PTB)"/>
    <property type="match status" value="1"/>
</dbReference>
<accession>A0A3M7T688</accession>
<dbReference type="Proteomes" id="UP000276133">
    <property type="component" value="Unassembled WGS sequence"/>
</dbReference>
<protein>
    <recommendedName>
        <fullName evidence="1">PH domain-containing protein</fullName>
    </recommendedName>
</protein>